<sequence>MDKLKKLQKENTLLEGRIDNSNNQTYTDMIVYLRGASISPYHQELIRNDIVNMLLEAQERQASLVSVFGEDRHDFINQVIKSTPKISKKEETLQRWDLAILLLTIQMIIFLGGYLITEALQQSVPDLIPITLLDVLFAIFISIIAVKIADTIIYATYNFDKSKEKKYFFRYIFLILSLIIAYILIGKYYHLPFINIPLWIYLIILGLSFSLHIIVKKYLNKHYYIEF</sequence>
<reference evidence="3 5" key="2">
    <citation type="journal article" date="2018" name="Emerg. Microbes Infect.">
        <title>Phenotypic and molecular analysis of nontypeable Group B streptococci: identification of cps2a and hybrid cps2a/cps5 Group B streptococcal capsule gene clusters.</title>
        <authorList>
            <person name="Alhhazmi A."/>
            <person name="Tyrrell G.J."/>
        </authorList>
    </citation>
    <scope>NUCLEOTIDE SEQUENCE [LARGE SCALE GENOMIC DNA]</scope>
    <source>
        <strain evidence="3 5">PLGBS17</strain>
    </source>
</reference>
<organism evidence="3 5">
    <name type="scientific">Streptococcus agalactiae</name>
    <dbReference type="NCBI Taxonomy" id="1311"/>
    <lineage>
        <taxon>Bacteria</taxon>
        <taxon>Bacillati</taxon>
        <taxon>Bacillota</taxon>
        <taxon>Bacilli</taxon>
        <taxon>Lactobacillales</taxon>
        <taxon>Streptococcaceae</taxon>
        <taxon>Streptococcus</taxon>
    </lineage>
</organism>
<name>A0A0E1EFH6_STRAG</name>
<accession>A0A0E1EFH6</accession>
<dbReference type="Gene3D" id="1.10.1900.10">
    <property type="entry name" value="c-terminal domain of poly(a) binding protein"/>
    <property type="match status" value="1"/>
</dbReference>
<gene>
    <name evidence="2" type="ORF">AX245_06800</name>
    <name evidence="3" type="ORF">C4618_03410</name>
</gene>
<reference evidence="2 4" key="1">
    <citation type="journal article" date="2016" name="Sci. Rep.">
        <title>Serotype IV Streptococcus agalactiae ST-452 has arisen from large genomic recombination events between CC23 and the hypervirulent CC17 lineages.</title>
        <authorList>
            <person name="Campisi E."/>
            <person name="Rinaudo C.D."/>
            <person name="Donati C."/>
            <person name="Barucco M."/>
            <person name="Torricelli G."/>
            <person name="Edwards M.S."/>
            <person name="Baker C.J."/>
            <person name="Margarit I."/>
            <person name="Rosini R."/>
        </authorList>
    </citation>
    <scope>NUCLEOTIDE SEQUENCE [LARGE SCALE GENOMIC DNA]</scope>
    <source>
        <strain evidence="2 4">CZ-PW-140</strain>
    </source>
</reference>
<dbReference type="KEGG" id="sage:EN72_01665"/>
<keyword evidence="1" id="KW-0472">Membrane</keyword>
<dbReference type="OMA" id="FRYMFLI"/>
<comment type="caution">
    <text evidence="3">The sequence shown here is derived from an EMBL/GenBank/DDBJ whole genome shotgun (WGS) entry which is preliminary data.</text>
</comment>
<proteinExistence type="predicted"/>
<evidence type="ECO:0000256" key="1">
    <source>
        <dbReference type="SAM" id="Phobius"/>
    </source>
</evidence>
<keyword evidence="1" id="KW-0812">Transmembrane</keyword>
<dbReference type="EMBL" id="QHGZ01000091">
    <property type="protein sequence ID" value="RDY85207.1"/>
    <property type="molecule type" value="Genomic_DNA"/>
</dbReference>
<dbReference type="RefSeq" id="WP_000359380.1">
    <property type="nucleotide sequence ID" value="NZ_BCNI01000029.1"/>
</dbReference>
<evidence type="ECO:0000313" key="5">
    <source>
        <dbReference type="Proteomes" id="UP000256718"/>
    </source>
</evidence>
<feature type="transmembrane region" description="Helical" evidence="1">
    <location>
        <begin position="98"/>
        <end position="116"/>
    </location>
</feature>
<evidence type="ECO:0008006" key="6">
    <source>
        <dbReference type="Google" id="ProtNLM"/>
    </source>
</evidence>
<evidence type="ECO:0000313" key="3">
    <source>
        <dbReference type="EMBL" id="RDY85207.1"/>
    </source>
</evidence>
<keyword evidence="1" id="KW-1133">Transmembrane helix</keyword>
<feature type="transmembrane region" description="Helical" evidence="1">
    <location>
        <begin position="196"/>
        <end position="215"/>
    </location>
</feature>
<dbReference type="Proteomes" id="UP000093122">
    <property type="component" value="Unassembled WGS sequence"/>
</dbReference>
<dbReference type="SUPFAM" id="SSF158560">
    <property type="entry name" value="BH3980-like"/>
    <property type="match status" value="1"/>
</dbReference>
<evidence type="ECO:0000313" key="2">
    <source>
        <dbReference type="EMBL" id="OCM70617.1"/>
    </source>
</evidence>
<evidence type="ECO:0000313" key="4">
    <source>
        <dbReference type="Proteomes" id="UP000093122"/>
    </source>
</evidence>
<dbReference type="EMBL" id="MAWT01000045">
    <property type="protein sequence ID" value="OCM70617.1"/>
    <property type="molecule type" value="Genomic_DNA"/>
</dbReference>
<feature type="transmembrane region" description="Helical" evidence="1">
    <location>
        <begin position="168"/>
        <end position="190"/>
    </location>
</feature>
<dbReference type="Proteomes" id="UP000256718">
    <property type="component" value="Unassembled WGS sequence"/>
</dbReference>
<dbReference type="AlphaFoldDB" id="A0A0E1EFH6"/>
<protein>
    <recommendedName>
        <fullName evidence="6">DUF1129 family protein</fullName>
    </recommendedName>
</protein>